<evidence type="ECO:0000256" key="1">
    <source>
        <dbReference type="ARBA" id="ARBA00004141"/>
    </source>
</evidence>
<feature type="transmembrane region" description="Helical" evidence="7">
    <location>
        <begin position="83"/>
        <end position="110"/>
    </location>
</feature>
<dbReference type="PANTHER" id="PTHR30406">
    <property type="entry name" value="SULFATE TRANSPORT SYSTEM PERMEASE PROTEIN"/>
    <property type="match status" value="1"/>
</dbReference>
<comment type="subcellular location">
    <subcellularLocation>
        <location evidence="1">Membrane</location>
        <topology evidence="1">Multi-pass membrane protein</topology>
    </subcellularLocation>
</comment>
<organism evidence="9">
    <name type="scientific">marine sediment metagenome</name>
    <dbReference type="NCBI Taxonomy" id="412755"/>
    <lineage>
        <taxon>unclassified sequences</taxon>
        <taxon>metagenomes</taxon>
        <taxon>ecological metagenomes</taxon>
    </lineage>
</organism>
<dbReference type="SUPFAM" id="SSF161098">
    <property type="entry name" value="MetI-like"/>
    <property type="match status" value="1"/>
</dbReference>
<dbReference type="CDD" id="cd06261">
    <property type="entry name" value="TM_PBP2"/>
    <property type="match status" value="1"/>
</dbReference>
<evidence type="ECO:0000256" key="4">
    <source>
        <dbReference type="ARBA" id="ARBA00022989"/>
    </source>
</evidence>
<dbReference type="Gene3D" id="1.10.3720.10">
    <property type="entry name" value="MetI-like"/>
    <property type="match status" value="1"/>
</dbReference>
<dbReference type="Pfam" id="PF00528">
    <property type="entry name" value="BPD_transp_1"/>
    <property type="match status" value="1"/>
</dbReference>
<proteinExistence type="predicted"/>
<reference evidence="9" key="1">
    <citation type="journal article" date="2014" name="Front. Microbiol.">
        <title>High frequency of phylogenetically diverse reductive dehalogenase-homologous genes in deep subseafloor sedimentary metagenomes.</title>
        <authorList>
            <person name="Kawai M."/>
            <person name="Futagami T."/>
            <person name="Toyoda A."/>
            <person name="Takaki Y."/>
            <person name="Nishi S."/>
            <person name="Hori S."/>
            <person name="Arai W."/>
            <person name="Tsubouchi T."/>
            <person name="Morono Y."/>
            <person name="Uchiyama I."/>
            <person name="Ito T."/>
            <person name="Fujiyama A."/>
            <person name="Inagaki F."/>
            <person name="Takami H."/>
        </authorList>
    </citation>
    <scope>NUCLEOTIDE SEQUENCE</scope>
    <source>
        <strain evidence="9">Expedition CK06-06</strain>
    </source>
</reference>
<dbReference type="InterPro" id="IPR035906">
    <property type="entry name" value="MetI-like_sf"/>
</dbReference>
<keyword evidence="2" id="KW-0813">Transport</keyword>
<dbReference type="InterPro" id="IPR000515">
    <property type="entry name" value="MetI-like"/>
</dbReference>
<keyword evidence="3 7" id="KW-0812">Transmembrane</keyword>
<protein>
    <recommendedName>
        <fullName evidence="8">ABC transmembrane type-1 domain-containing protein</fullName>
    </recommendedName>
</protein>
<feature type="domain" description="ABC transmembrane type-1" evidence="8">
    <location>
        <begin position="1"/>
        <end position="147"/>
    </location>
</feature>
<dbReference type="PANTHER" id="PTHR30406:SF8">
    <property type="entry name" value="SULFATE TRANSPORT SYSTEM PERMEASE PROTEIN CYST"/>
    <property type="match status" value="1"/>
</dbReference>
<name>X1Q244_9ZZZZ</name>
<dbReference type="EMBL" id="BARW01004361">
    <property type="protein sequence ID" value="GAI62288.1"/>
    <property type="molecule type" value="Genomic_DNA"/>
</dbReference>
<evidence type="ECO:0000256" key="2">
    <source>
        <dbReference type="ARBA" id="ARBA00022448"/>
    </source>
</evidence>
<keyword evidence="6 7" id="KW-0472">Membrane</keyword>
<dbReference type="GO" id="GO:0005886">
    <property type="term" value="C:plasma membrane"/>
    <property type="evidence" value="ECO:0007669"/>
    <property type="project" value="TreeGrafter"/>
</dbReference>
<evidence type="ECO:0000256" key="7">
    <source>
        <dbReference type="SAM" id="Phobius"/>
    </source>
</evidence>
<accession>X1Q244</accession>
<feature type="transmembrane region" description="Helical" evidence="7">
    <location>
        <begin position="20"/>
        <end position="45"/>
    </location>
</feature>
<comment type="caution">
    <text evidence="9">The sequence shown here is derived from an EMBL/GenBank/DDBJ whole genome shotgun (WGS) entry which is preliminary data.</text>
</comment>
<gene>
    <name evidence="9" type="ORF">S12H4_10282</name>
</gene>
<feature type="transmembrane region" description="Helical" evidence="7">
    <location>
        <begin position="130"/>
        <end position="149"/>
    </location>
</feature>
<dbReference type="AlphaFoldDB" id="X1Q244"/>
<sequence>GAMLLVFFNTPVGAVVDDHIKFVFTVLGIILAQVVVISALAIRLLKSTFDSIDPRYEQVGRTLGCSKPAAFLKITLPLAKKGLIAACILTWARAVGEFGATVTLAGATAMKTETLPVAIFLSLASADVEKAIAVIFILIIIALVALLAMRKITGRGYQI</sequence>
<evidence type="ECO:0000256" key="5">
    <source>
        <dbReference type="ARBA" id="ARBA00023032"/>
    </source>
</evidence>
<feature type="non-terminal residue" evidence="9">
    <location>
        <position position="1"/>
    </location>
</feature>
<dbReference type="GO" id="GO:0015419">
    <property type="term" value="F:ABC-type sulfate transporter activity"/>
    <property type="evidence" value="ECO:0007669"/>
    <property type="project" value="InterPro"/>
</dbReference>
<evidence type="ECO:0000256" key="3">
    <source>
        <dbReference type="ARBA" id="ARBA00022692"/>
    </source>
</evidence>
<keyword evidence="5" id="KW-0764">Sulfate transport</keyword>
<dbReference type="InterPro" id="IPR005667">
    <property type="entry name" value="Sulph_transpt2"/>
</dbReference>
<evidence type="ECO:0000313" key="9">
    <source>
        <dbReference type="EMBL" id="GAI62288.1"/>
    </source>
</evidence>
<keyword evidence="4 7" id="KW-1133">Transmembrane helix</keyword>
<dbReference type="PROSITE" id="PS50928">
    <property type="entry name" value="ABC_TM1"/>
    <property type="match status" value="1"/>
</dbReference>
<evidence type="ECO:0000256" key="6">
    <source>
        <dbReference type="ARBA" id="ARBA00023136"/>
    </source>
</evidence>
<evidence type="ECO:0000259" key="8">
    <source>
        <dbReference type="PROSITE" id="PS50928"/>
    </source>
</evidence>